<dbReference type="PANTHER" id="PTHR37987">
    <property type="entry name" value="CHROMOSOME 9, WHOLE GENOME SHOTGUN SEQUENCE"/>
    <property type="match status" value="1"/>
</dbReference>
<evidence type="ECO:0000256" key="2">
    <source>
        <dbReference type="SAM" id="Coils"/>
    </source>
</evidence>
<dbReference type="PANTHER" id="PTHR37987:SF1">
    <property type="entry name" value="OXO-4-HYDROXY-4-CARBOXY-5-UREIDOIMIDAZOLINE DECARBOXYLASE DOMAIN-CONTAINING PROTEIN"/>
    <property type="match status" value="1"/>
</dbReference>
<dbReference type="AlphaFoldDB" id="A0A1L9VBT8"/>
<dbReference type="Proteomes" id="UP000184300">
    <property type="component" value="Unassembled WGS sequence"/>
</dbReference>
<accession>A0A1L9VBT8</accession>
<dbReference type="InterPro" id="IPR018020">
    <property type="entry name" value="OHCU_decarboxylase"/>
</dbReference>
<dbReference type="OrthoDB" id="5398391at2759"/>
<keyword evidence="5" id="KW-1185">Reference proteome</keyword>
<dbReference type="Pfam" id="PF09349">
    <property type="entry name" value="OHCU_decarbox"/>
    <property type="match status" value="1"/>
</dbReference>
<dbReference type="RefSeq" id="XP_022398095.1">
    <property type="nucleotide sequence ID" value="XM_022541149.1"/>
</dbReference>
<protein>
    <recommendedName>
        <fullName evidence="3">Oxo-4-hydroxy-4-carboxy-5-ureidoimidazoline decarboxylase domain-containing protein</fullName>
    </recommendedName>
</protein>
<feature type="domain" description="Oxo-4-hydroxy-4-carboxy-5-ureidoimidazoline decarboxylase" evidence="3">
    <location>
        <begin position="13"/>
        <end position="180"/>
    </location>
</feature>
<dbReference type="GeneID" id="34457410"/>
<evidence type="ECO:0000256" key="1">
    <source>
        <dbReference type="ARBA" id="ARBA00022631"/>
    </source>
</evidence>
<gene>
    <name evidence="4" type="ORF">ASPGLDRAFT_132791</name>
</gene>
<dbReference type="GO" id="GO:0006144">
    <property type="term" value="P:purine nucleobase metabolic process"/>
    <property type="evidence" value="ECO:0007669"/>
    <property type="project" value="UniProtKB-KW"/>
</dbReference>
<dbReference type="SUPFAM" id="SSF158694">
    <property type="entry name" value="UraD-Like"/>
    <property type="match status" value="1"/>
</dbReference>
<dbReference type="EMBL" id="KV878906">
    <property type="protein sequence ID" value="OJJ81397.1"/>
    <property type="molecule type" value="Genomic_DNA"/>
</dbReference>
<keyword evidence="2" id="KW-0175">Coiled coil</keyword>
<dbReference type="InterPro" id="IPR036778">
    <property type="entry name" value="OHCU_decarboxylase_sf"/>
</dbReference>
<name>A0A1L9VBT8_ASPGL</name>
<sequence length="188" mass="21007">MLSALPSPSSISSLSQEQQFQVLDTLFEPSPELHAITGPVLTSQSFASYASLSDAVGSQLSALSLSQSPTDRQTLMKILGSHPRLGRPPTKVTEHLSELSRKEQANLNKSAAEDQMERLSLLNHEYEEKFPGLRFVTFVNGRNRDVIMEEMRQRIDRGDQGREIEENIQAMCDIAKDRAKKLQQPANI</sequence>
<evidence type="ECO:0000313" key="5">
    <source>
        <dbReference type="Proteomes" id="UP000184300"/>
    </source>
</evidence>
<evidence type="ECO:0000259" key="3">
    <source>
        <dbReference type="Pfam" id="PF09349"/>
    </source>
</evidence>
<feature type="coiled-coil region" evidence="2">
    <location>
        <begin position="102"/>
        <end position="129"/>
    </location>
</feature>
<dbReference type="VEuPathDB" id="FungiDB:ASPGLDRAFT_132791"/>
<reference evidence="5" key="1">
    <citation type="journal article" date="2017" name="Genome Biol.">
        <title>Comparative genomics reveals high biological diversity and specific adaptations in the industrially and medically important fungal genus Aspergillus.</title>
        <authorList>
            <person name="de Vries R.P."/>
            <person name="Riley R."/>
            <person name="Wiebenga A."/>
            <person name="Aguilar-Osorio G."/>
            <person name="Amillis S."/>
            <person name="Uchima C.A."/>
            <person name="Anderluh G."/>
            <person name="Asadollahi M."/>
            <person name="Askin M."/>
            <person name="Barry K."/>
            <person name="Battaglia E."/>
            <person name="Bayram O."/>
            <person name="Benocci T."/>
            <person name="Braus-Stromeyer S.A."/>
            <person name="Caldana C."/>
            <person name="Canovas D."/>
            <person name="Cerqueira G.C."/>
            <person name="Chen F."/>
            <person name="Chen W."/>
            <person name="Choi C."/>
            <person name="Clum A."/>
            <person name="Dos Santos R.A."/>
            <person name="Damasio A.R."/>
            <person name="Diallinas G."/>
            <person name="Emri T."/>
            <person name="Fekete E."/>
            <person name="Flipphi M."/>
            <person name="Freyberg S."/>
            <person name="Gallo A."/>
            <person name="Gournas C."/>
            <person name="Habgood R."/>
            <person name="Hainaut M."/>
            <person name="Harispe M.L."/>
            <person name="Henrissat B."/>
            <person name="Hilden K.S."/>
            <person name="Hope R."/>
            <person name="Hossain A."/>
            <person name="Karabika E."/>
            <person name="Karaffa L."/>
            <person name="Karanyi Z."/>
            <person name="Krasevec N."/>
            <person name="Kuo A."/>
            <person name="Kusch H."/>
            <person name="LaButti K."/>
            <person name="Lagendijk E.L."/>
            <person name="Lapidus A."/>
            <person name="Levasseur A."/>
            <person name="Lindquist E."/>
            <person name="Lipzen A."/>
            <person name="Logrieco A.F."/>
            <person name="MacCabe A."/>
            <person name="Maekelae M.R."/>
            <person name="Malavazi I."/>
            <person name="Melin P."/>
            <person name="Meyer V."/>
            <person name="Mielnichuk N."/>
            <person name="Miskei M."/>
            <person name="Molnar A.P."/>
            <person name="Mule G."/>
            <person name="Ngan C.Y."/>
            <person name="Orejas M."/>
            <person name="Orosz E."/>
            <person name="Ouedraogo J.P."/>
            <person name="Overkamp K.M."/>
            <person name="Park H.-S."/>
            <person name="Perrone G."/>
            <person name="Piumi F."/>
            <person name="Punt P.J."/>
            <person name="Ram A.F."/>
            <person name="Ramon A."/>
            <person name="Rauscher S."/>
            <person name="Record E."/>
            <person name="Riano-Pachon D.M."/>
            <person name="Robert V."/>
            <person name="Roehrig J."/>
            <person name="Ruller R."/>
            <person name="Salamov A."/>
            <person name="Salih N.S."/>
            <person name="Samson R.A."/>
            <person name="Sandor E."/>
            <person name="Sanguinetti M."/>
            <person name="Schuetze T."/>
            <person name="Sepcic K."/>
            <person name="Shelest E."/>
            <person name="Sherlock G."/>
            <person name="Sophianopoulou V."/>
            <person name="Squina F.M."/>
            <person name="Sun H."/>
            <person name="Susca A."/>
            <person name="Todd R.B."/>
            <person name="Tsang A."/>
            <person name="Unkles S.E."/>
            <person name="van de Wiele N."/>
            <person name="van Rossen-Uffink D."/>
            <person name="Oliveira J.V."/>
            <person name="Vesth T.C."/>
            <person name="Visser J."/>
            <person name="Yu J.-H."/>
            <person name="Zhou M."/>
            <person name="Andersen M.R."/>
            <person name="Archer D.B."/>
            <person name="Baker S.E."/>
            <person name="Benoit I."/>
            <person name="Brakhage A.A."/>
            <person name="Braus G.H."/>
            <person name="Fischer R."/>
            <person name="Frisvad J.C."/>
            <person name="Goldman G.H."/>
            <person name="Houbraken J."/>
            <person name="Oakley B."/>
            <person name="Pocsi I."/>
            <person name="Scazzocchio C."/>
            <person name="Seiboth B."/>
            <person name="vanKuyk P.A."/>
            <person name="Wortman J."/>
            <person name="Dyer P.S."/>
            <person name="Grigoriev I.V."/>
        </authorList>
    </citation>
    <scope>NUCLEOTIDE SEQUENCE [LARGE SCALE GENOMIC DNA]</scope>
    <source>
        <strain evidence="5">CBS 516.65</strain>
    </source>
</reference>
<proteinExistence type="predicted"/>
<evidence type="ECO:0000313" key="4">
    <source>
        <dbReference type="EMBL" id="OJJ81397.1"/>
    </source>
</evidence>
<dbReference type="Gene3D" id="1.10.3330.10">
    <property type="entry name" value="Oxo-4-hydroxy-4-carboxy-5-ureidoimidazoline decarboxylase"/>
    <property type="match status" value="1"/>
</dbReference>
<keyword evidence="1" id="KW-0659">Purine metabolism</keyword>
<organism evidence="4 5">
    <name type="scientific">Aspergillus glaucus CBS 516.65</name>
    <dbReference type="NCBI Taxonomy" id="1160497"/>
    <lineage>
        <taxon>Eukaryota</taxon>
        <taxon>Fungi</taxon>
        <taxon>Dikarya</taxon>
        <taxon>Ascomycota</taxon>
        <taxon>Pezizomycotina</taxon>
        <taxon>Eurotiomycetes</taxon>
        <taxon>Eurotiomycetidae</taxon>
        <taxon>Eurotiales</taxon>
        <taxon>Aspergillaceae</taxon>
        <taxon>Aspergillus</taxon>
        <taxon>Aspergillus subgen. Aspergillus</taxon>
    </lineage>
</organism>